<evidence type="ECO:0000313" key="2">
    <source>
        <dbReference type="EMBL" id="GLI67020.1"/>
    </source>
</evidence>
<dbReference type="PRINTS" id="PR00340">
    <property type="entry name" value="PIIGLNB"/>
</dbReference>
<comment type="similarity">
    <text evidence="1">Belongs to the P(II) protein family.</text>
</comment>
<dbReference type="InterPro" id="IPR017918">
    <property type="entry name" value="N-reg_PII_CS"/>
</dbReference>
<dbReference type="InterPro" id="IPR011322">
    <property type="entry name" value="N-reg_PII-like_a/b"/>
</dbReference>
<dbReference type="Proteomes" id="UP001165090">
    <property type="component" value="Unassembled WGS sequence"/>
</dbReference>
<dbReference type="PROSITE" id="PS51343">
    <property type="entry name" value="PII_GLNB_DOM"/>
    <property type="match status" value="1"/>
</dbReference>
<dbReference type="SUPFAM" id="SSF54913">
    <property type="entry name" value="GlnB-like"/>
    <property type="match status" value="1"/>
</dbReference>
<dbReference type="Gene3D" id="3.30.70.120">
    <property type="match status" value="1"/>
</dbReference>
<evidence type="ECO:0000313" key="3">
    <source>
        <dbReference type="Proteomes" id="UP001165090"/>
    </source>
</evidence>
<dbReference type="Pfam" id="PF00543">
    <property type="entry name" value="P-II"/>
    <property type="match status" value="1"/>
</dbReference>
<name>A0ABQ5SAT6_9CHLO</name>
<dbReference type="PANTHER" id="PTHR30115">
    <property type="entry name" value="NITROGEN REGULATORY PROTEIN P-II"/>
    <property type="match status" value="1"/>
</dbReference>
<gene>
    <name evidence="2" type="ORF">VaNZ11_011185</name>
</gene>
<evidence type="ECO:0000256" key="1">
    <source>
        <dbReference type="RuleBase" id="RU003936"/>
    </source>
</evidence>
<sequence>MVFRCLVDYSRLTSEMQLRRTPTAIASRASRTTHMASVDVYSLRCHHSCFTRRPNVFVRASQENGANAPPKRATYAELESIQCDLSAFPGVKFFRIEAVFRPWRLPFVVDTLSKYGIRGLTNTPVRGVGVQGGSRERYAGTEFGPSNLVEKEKLDIVVSRSQVDAVVRLVAASAFTGEIGDGKIFVHPVAEVVRIRTAETGLDAEKMEGGMEDMMRRKK</sequence>
<comment type="caution">
    <text evidence="2">The sequence shown here is derived from an EMBL/GenBank/DDBJ whole genome shotgun (WGS) entry which is preliminary data.</text>
</comment>
<protein>
    <recommendedName>
        <fullName evidence="4">Nitrogen regulatory protein P-II</fullName>
    </recommendedName>
</protein>
<accession>A0ABQ5SAT6</accession>
<keyword evidence="3" id="KW-1185">Reference proteome</keyword>
<reference evidence="2 3" key="1">
    <citation type="journal article" date="2023" name="IScience">
        <title>Expanded male sex-determining region conserved during the evolution of homothallism in the green alga Volvox.</title>
        <authorList>
            <person name="Yamamoto K."/>
            <person name="Matsuzaki R."/>
            <person name="Mahakham W."/>
            <person name="Heman W."/>
            <person name="Sekimoto H."/>
            <person name="Kawachi M."/>
            <person name="Minakuchi Y."/>
            <person name="Toyoda A."/>
            <person name="Nozaki H."/>
        </authorList>
    </citation>
    <scope>NUCLEOTIDE SEQUENCE [LARGE SCALE GENOMIC DNA]</scope>
    <source>
        <strain evidence="2 3">NIES-4468</strain>
    </source>
</reference>
<evidence type="ECO:0008006" key="4">
    <source>
        <dbReference type="Google" id="ProtNLM"/>
    </source>
</evidence>
<proteinExistence type="inferred from homology"/>
<dbReference type="SMART" id="SM00938">
    <property type="entry name" value="P-II"/>
    <property type="match status" value="1"/>
</dbReference>
<organism evidence="2 3">
    <name type="scientific">Volvox africanus</name>
    <dbReference type="NCBI Taxonomy" id="51714"/>
    <lineage>
        <taxon>Eukaryota</taxon>
        <taxon>Viridiplantae</taxon>
        <taxon>Chlorophyta</taxon>
        <taxon>core chlorophytes</taxon>
        <taxon>Chlorophyceae</taxon>
        <taxon>CS clade</taxon>
        <taxon>Chlamydomonadales</taxon>
        <taxon>Volvocaceae</taxon>
        <taxon>Volvox</taxon>
    </lineage>
</organism>
<dbReference type="InterPro" id="IPR015867">
    <property type="entry name" value="N-reg_PII/ATP_PRibTrfase_C"/>
</dbReference>
<dbReference type="PANTHER" id="PTHR30115:SF11">
    <property type="entry name" value="NITROGEN REGULATORY PROTEIN P-II HOMOLOG"/>
    <property type="match status" value="1"/>
</dbReference>
<dbReference type="EMBL" id="BSDZ01000078">
    <property type="protein sequence ID" value="GLI67020.1"/>
    <property type="molecule type" value="Genomic_DNA"/>
</dbReference>
<dbReference type="InterPro" id="IPR002187">
    <property type="entry name" value="N-reg_PII"/>
</dbReference>
<dbReference type="PROSITE" id="PS00638">
    <property type="entry name" value="PII_GLNB_CTER"/>
    <property type="match status" value="1"/>
</dbReference>